<protein>
    <submittedName>
        <fullName evidence="2">Uncharacterized protein</fullName>
    </submittedName>
</protein>
<name>A0A0C2M6I1_THEKT</name>
<proteinExistence type="predicted"/>
<feature type="transmembrane region" description="Helical" evidence="1">
    <location>
        <begin position="15"/>
        <end position="38"/>
    </location>
</feature>
<reference evidence="2 3" key="1">
    <citation type="journal article" date="2014" name="Genome Biol. Evol.">
        <title>The genome of the myxosporean Thelohanellus kitauei shows adaptations to nutrient acquisition within its fish host.</title>
        <authorList>
            <person name="Yang Y."/>
            <person name="Xiong J."/>
            <person name="Zhou Z."/>
            <person name="Huo F."/>
            <person name="Miao W."/>
            <person name="Ran C."/>
            <person name="Liu Y."/>
            <person name="Zhang J."/>
            <person name="Feng J."/>
            <person name="Wang M."/>
            <person name="Wang M."/>
            <person name="Wang L."/>
            <person name="Yao B."/>
        </authorList>
    </citation>
    <scope>NUCLEOTIDE SEQUENCE [LARGE SCALE GENOMIC DNA]</scope>
    <source>
        <strain evidence="2">Wuqing</strain>
    </source>
</reference>
<keyword evidence="3" id="KW-1185">Reference proteome</keyword>
<keyword evidence="1" id="KW-0812">Transmembrane</keyword>
<evidence type="ECO:0000256" key="1">
    <source>
        <dbReference type="SAM" id="Phobius"/>
    </source>
</evidence>
<sequence length="185" mass="21341">MNIYRRMNIDTFHEFLRALILLQVAFYTFMIFSPYLMINSIADNTCSSSPFPKGYGAVIFSNIKQNTQSVFQDISQNDVFNLTFLVVSSYIAALLRIIYSNYAPKSSIRILGVVFEKGQQRSLSASSRLLCSKLLKEATKTQFRKDMFLVIERFESVKYASFYVVIELISDMIDSKYFRSKKNNG</sequence>
<evidence type="ECO:0000313" key="3">
    <source>
        <dbReference type="Proteomes" id="UP000031668"/>
    </source>
</evidence>
<accession>A0A0C2M6I1</accession>
<feature type="transmembrane region" description="Helical" evidence="1">
    <location>
        <begin position="79"/>
        <end position="99"/>
    </location>
</feature>
<gene>
    <name evidence="2" type="ORF">RF11_06275</name>
</gene>
<evidence type="ECO:0000313" key="2">
    <source>
        <dbReference type="EMBL" id="KII62615.1"/>
    </source>
</evidence>
<organism evidence="2 3">
    <name type="scientific">Thelohanellus kitauei</name>
    <name type="common">Myxosporean</name>
    <dbReference type="NCBI Taxonomy" id="669202"/>
    <lineage>
        <taxon>Eukaryota</taxon>
        <taxon>Metazoa</taxon>
        <taxon>Cnidaria</taxon>
        <taxon>Myxozoa</taxon>
        <taxon>Myxosporea</taxon>
        <taxon>Bivalvulida</taxon>
        <taxon>Platysporina</taxon>
        <taxon>Myxobolidae</taxon>
        <taxon>Thelohanellus</taxon>
    </lineage>
</organism>
<dbReference type="Proteomes" id="UP000031668">
    <property type="component" value="Unassembled WGS sequence"/>
</dbReference>
<dbReference type="EMBL" id="JWZT01004924">
    <property type="protein sequence ID" value="KII62615.1"/>
    <property type="molecule type" value="Genomic_DNA"/>
</dbReference>
<dbReference type="AlphaFoldDB" id="A0A0C2M6I1"/>
<keyword evidence="1" id="KW-0472">Membrane</keyword>
<keyword evidence="1" id="KW-1133">Transmembrane helix</keyword>
<comment type="caution">
    <text evidence="2">The sequence shown here is derived from an EMBL/GenBank/DDBJ whole genome shotgun (WGS) entry which is preliminary data.</text>
</comment>